<dbReference type="Gene3D" id="2.60.40.10">
    <property type="entry name" value="Immunoglobulins"/>
    <property type="match status" value="6"/>
</dbReference>
<proteinExistence type="inferred from homology"/>
<feature type="domain" description="Ig-like" evidence="6">
    <location>
        <begin position="204"/>
        <end position="292"/>
    </location>
</feature>
<dbReference type="EMBL" id="GEDC01020209">
    <property type="protein sequence ID" value="JAS17089.1"/>
    <property type="molecule type" value="Transcribed_RNA"/>
</dbReference>
<name>A0A1B6CU72_9HEMI</name>
<protein>
    <recommendedName>
        <fullName evidence="6">Ig-like domain-containing protein</fullName>
    </recommendedName>
</protein>
<reference evidence="7" key="1">
    <citation type="submission" date="2015-12" db="EMBL/GenBank/DDBJ databases">
        <title>De novo transcriptome assembly of four potential Pierce s Disease insect vectors from Arizona vineyards.</title>
        <authorList>
            <person name="Tassone E.E."/>
        </authorList>
    </citation>
    <scope>NUCLEOTIDE SEQUENCE</scope>
</reference>
<evidence type="ECO:0000256" key="2">
    <source>
        <dbReference type="ARBA" id="ARBA00006692"/>
    </source>
</evidence>
<keyword evidence="3" id="KW-0963">Cytoplasm</keyword>
<comment type="similarity">
    <text evidence="2">Belongs to the protein kinase superfamily. CAMK Ser/Thr protein kinase family.</text>
</comment>
<evidence type="ECO:0000256" key="4">
    <source>
        <dbReference type="ARBA" id="ARBA00022737"/>
    </source>
</evidence>
<dbReference type="InterPro" id="IPR036179">
    <property type="entry name" value="Ig-like_dom_sf"/>
</dbReference>
<dbReference type="GO" id="GO:0040017">
    <property type="term" value="P:positive regulation of locomotion"/>
    <property type="evidence" value="ECO:0007669"/>
    <property type="project" value="UniProtKB-ARBA"/>
</dbReference>
<dbReference type="InterPro" id="IPR013098">
    <property type="entry name" value="Ig_I-set"/>
</dbReference>
<organism evidence="7">
    <name type="scientific">Clastoptera arizonana</name>
    <name type="common">Arizona spittle bug</name>
    <dbReference type="NCBI Taxonomy" id="38151"/>
    <lineage>
        <taxon>Eukaryota</taxon>
        <taxon>Metazoa</taxon>
        <taxon>Ecdysozoa</taxon>
        <taxon>Arthropoda</taxon>
        <taxon>Hexapoda</taxon>
        <taxon>Insecta</taxon>
        <taxon>Pterygota</taxon>
        <taxon>Neoptera</taxon>
        <taxon>Paraneoptera</taxon>
        <taxon>Hemiptera</taxon>
        <taxon>Auchenorrhyncha</taxon>
        <taxon>Cercopoidea</taxon>
        <taxon>Clastopteridae</taxon>
        <taxon>Clastoptera</taxon>
    </lineage>
</organism>
<dbReference type="SMART" id="SM00408">
    <property type="entry name" value="IGc2"/>
    <property type="match status" value="6"/>
</dbReference>
<dbReference type="PROSITE" id="PS50835">
    <property type="entry name" value="IG_LIKE"/>
    <property type="match status" value="6"/>
</dbReference>
<dbReference type="PANTHER" id="PTHR13817:SF164">
    <property type="entry name" value="ZORMIN, ISOFORM J"/>
    <property type="match status" value="1"/>
</dbReference>
<dbReference type="SMART" id="SM00409">
    <property type="entry name" value="IG"/>
    <property type="match status" value="6"/>
</dbReference>
<dbReference type="GO" id="GO:0060298">
    <property type="term" value="P:positive regulation of sarcomere organization"/>
    <property type="evidence" value="ECO:0007669"/>
    <property type="project" value="UniProtKB-ARBA"/>
</dbReference>
<dbReference type="InterPro" id="IPR003599">
    <property type="entry name" value="Ig_sub"/>
</dbReference>
<feature type="domain" description="Ig-like" evidence="6">
    <location>
        <begin position="511"/>
        <end position="599"/>
    </location>
</feature>
<dbReference type="GO" id="GO:0005737">
    <property type="term" value="C:cytoplasm"/>
    <property type="evidence" value="ECO:0007669"/>
    <property type="project" value="UniProtKB-SubCell"/>
</dbReference>
<feature type="domain" description="Ig-like" evidence="6">
    <location>
        <begin position="403"/>
        <end position="495"/>
    </location>
</feature>
<dbReference type="FunFam" id="2.60.40.10:FF:000080">
    <property type="entry name" value="Myosin light chain kinase, smooth muscle"/>
    <property type="match status" value="1"/>
</dbReference>
<feature type="non-terminal residue" evidence="7">
    <location>
        <position position="867"/>
    </location>
</feature>
<dbReference type="PANTHER" id="PTHR13817">
    <property type="entry name" value="TITIN"/>
    <property type="match status" value="1"/>
</dbReference>
<sequence>DRKESDEDILPKAFVDKEKGKKKRKVKKPKELLDETKPEEVVIEPVLSDESEKYEDLPVDDVPVVPDVPWRRKSNVLVSISKPIPDEMESQSELIPKMLEDDIKEETKELKSVAEVKLRKTKKAKKTVVKDEEVEEVEDVISRREMNIATHSQLKESQRTSTSEDFDKPIGDLEIITSKRKTEIKEDVEEIKLETSQITHMLPPRFIERIEPLISEVGKPATFTCKVEGTPFPELTWFHNGKEMISSTEISMTVLENTAILEIGHPNVEDVGNYSCKAMNPAGVATCTANLIILEKEESGDAPQFSQPLKPQIAKPKKTASLKCIVVGKPVPVVNWYRENEEIIPDEGHTITFNSETGESVLTIVETSDIDEKLYSVRAVNKFGRAECRANLVLSEAPIIKQPEILQAPTITKPLDALIVPKGTDVVLDVHFSGIPEPKVCWYKNGKEILPSQDLVIEEGKTTLTLHETTKKNTGKYEVRAMNSAGEARTSGSVTISEIEEIKDMEGTKAPEFIRPLNPQIVCEGEVVLMDVIVESFPTCSFQWFQHSVPITSSTELKVMTDENHSVLMIPAALSETAGDYTVRAENVVGSVTSTATLNVLPEWEQVVNFQSPVFITTPAKAKVMDGEPVLFTCKVKGKPTPQVTWYHGDTPVKEGKEVTVYQDAEGVCKLAISEVFPEDSGIYTCKAVNPVGETICATSLVVEAYEYVPDSEIESVTVGTSLLTGQSVSEEDLLTEKDVLSDVEEKSDVEMSAPHFVTPLPDIVHTREGELVRLEAKVVGSPKPKVRWYKQGVELFPSPEFQIENFEDGTSVLTITEMYPDDVGEVLCEAYNELGIDTTVVLLDVQGYLNTKEYRKPEWVTRMEDM</sequence>
<dbReference type="InterPro" id="IPR007110">
    <property type="entry name" value="Ig-like_dom"/>
</dbReference>
<feature type="domain" description="Ig-like" evidence="6">
    <location>
        <begin position="303"/>
        <end position="395"/>
    </location>
</feature>
<feature type="non-terminal residue" evidence="7">
    <location>
        <position position="1"/>
    </location>
</feature>
<evidence type="ECO:0000256" key="1">
    <source>
        <dbReference type="ARBA" id="ARBA00004496"/>
    </source>
</evidence>
<dbReference type="InterPro" id="IPR050964">
    <property type="entry name" value="Striated_Muscle_Regulatory"/>
</dbReference>
<keyword evidence="5" id="KW-0393">Immunoglobulin domain</keyword>
<keyword evidence="4" id="KW-0677">Repeat</keyword>
<dbReference type="AlphaFoldDB" id="A0A1B6CU72"/>
<evidence type="ECO:0000259" key="6">
    <source>
        <dbReference type="PROSITE" id="PS50835"/>
    </source>
</evidence>
<evidence type="ECO:0000256" key="3">
    <source>
        <dbReference type="ARBA" id="ARBA00022490"/>
    </source>
</evidence>
<gene>
    <name evidence="7" type="ORF">g.41713</name>
</gene>
<dbReference type="FunFam" id="2.60.40.10:FF:000425">
    <property type="entry name" value="Myosin light chain kinase"/>
    <property type="match status" value="1"/>
</dbReference>
<dbReference type="SUPFAM" id="SSF48726">
    <property type="entry name" value="Immunoglobulin"/>
    <property type="match status" value="6"/>
</dbReference>
<dbReference type="InterPro" id="IPR013783">
    <property type="entry name" value="Ig-like_fold"/>
</dbReference>
<dbReference type="GO" id="GO:0045989">
    <property type="term" value="P:positive regulation of striated muscle contraction"/>
    <property type="evidence" value="ECO:0007669"/>
    <property type="project" value="UniProtKB-ARBA"/>
</dbReference>
<evidence type="ECO:0000313" key="7">
    <source>
        <dbReference type="EMBL" id="JAS17089.1"/>
    </source>
</evidence>
<evidence type="ECO:0000256" key="5">
    <source>
        <dbReference type="ARBA" id="ARBA00023319"/>
    </source>
</evidence>
<feature type="domain" description="Ig-like" evidence="6">
    <location>
        <begin position="613"/>
        <end position="704"/>
    </location>
</feature>
<dbReference type="FunFam" id="2.60.40.10:FF:000714">
    <property type="entry name" value="Titin novex-3"/>
    <property type="match status" value="1"/>
</dbReference>
<comment type="subcellular location">
    <subcellularLocation>
        <location evidence="1">Cytoplasm</location>
    </subcellularLocation>
</comment>
<dbReference type="FunFam" id="2.60.40.10:FF:000107">
    <property type="entry name" value="Myosin, light chain kinase a"/>
    <property type="match status" value="3"/>
</dbReference>
<dbReference type="InterPro" id="IPR003598">
    <property type="entry name" value="Ig_sub2"/>
</dbReference>
<dbReference type="Pfam" id="PF07679">
    <property type="entry name" value="I-set"/>
    <property type="match status" value="6"/>
</dbReference>
<accession>A0A1B6CU72</accession>
<feature type="domain" description="Ig-like" evidence="6">
    <location>
        <begin position="755"/>
        <end position="842"/>
    </location>
</feature>